<evidence type="ECO:0000313" key="3">
    <source>
        <dbReference type="Proteomes" id="UP001241758"/>
    </source>
</evidence>
<dbReference type="PANTHER" id="PTHR35400">
    <property type="entry name" value="SLR1083 PROTEIN"/>
    <property type="match status" value="1"/>
</dbReference>
<dbReference type="GO" id="GO:0004519">
    <property type="term" value="F:endonuclease activity"/>
    <property type="evidence" value="ECO:0007669"/>
    <property type="project" value="UniProtKB-KW"/>
</dbReference>
<name>A0ABT6WP59_9ACTN</name>
<reference evidence="2 3" key="1">
    <citation type="submission" date="2023-05" db="EMBL/GenBank/DDBJ databases">
        <title>Actinoplanes sp. NEAU-A12 genome sequencing.</title>
        <authorList>
            <person name="Wang Z.-S."/>
        </authorList>
    </citation>
    <scope>NUCLEOTIDE SEQUENCE [LARGE SCALE GENOMIC DNA]</scope>
    <source>
        <strain evidence="2 3">NEAU-A12</strain>
    </source>
</reference>
<keyword evidence="2" id="KW-0378">Hydrolase</keyword>
<evidence type="ECO:0000259" key="1">
    <source>
        <dbReference type="Pfam" id="PF05685"/>
    </source>
</evidence>
<organism evidence="2 3">
    <name type="scientific">Actinoplanes sandaracinus</name>
    <dbReference type="NCBI Taxonomy" id="3045177"/>
    <lineage>
        <taxon>Bacteria</taxon>
        <taxon>Bacillati</taxon>
        <taxon>Actinomycetota</taxon>
        <taxon>Actinomycetes</taxon>
        <taxon>Micromonosporales</taxon>
        <taxon>Micromonosporaceae</taxon>
        <taxon>Actinoplanes</taxon>
    </lineage>
</organism>
<keyword evidence="2" id="KW-0540">Nuclease</keyword>
<dbReference type="RefSeq" id="WP_282762324.1">
    <property type="nucleotide sequence ID" value="NZ_JASCTH010000015.1"/>
</dbReference>
<proteinExistence type="predicted"/>
<dbReference type="SUPFAM" id="SSF52980">
    <property type="entry name" value="Restriction endonuclease-like"/>
    <property type="match status" value="1"/>
</dbReference>
<dbReference type="CDD" id="cd06260">
    <property type="entry name" value="DUF820-like"/>
    <property type="match status" value="1"/>
</dbReference>
<comment type="caution">
    <text evidence="2">The sequence shown here is derived from an EMBL/GenBank/DDBJ whole genome shotgun (WGS) entry which is preliminary data.</text>
</comment>
<sequence>MLAFMTEFRLPRIEDLDVDDLALLPKEYRYELHEGNLVIMTPSTFWHKLMARRLVQMLCAAGLEAFQDTGVRGDRPRDLRLPDVGVVKELPPELADFSNLRGSAFQTVIEIVSEGSENGEYTDKALWYAERRIPEYWIVERTPERSHDDGGVLLHRLELTGNGPVYRLERSARLSELEIEFRARS</sequence>
<dbReference type="PANTHER" id="PTHR35400:SF3">
    <property type="entry name" value="SLL1072 PROTEIN"/>
    <property type="match status" value="1"/>
</dbReference>
<dbReference type="Gene3D" id="3.90.1570.10">
    <property type="entry name" value="tt1808, chain A"/>
    <property type="match status" value="1"/>
</dbReference>
<dbReference type="InterPro" id="IPR012296">
    <property type="entry name" value="Nuclease_put_TT1808"/>
</dbReference>
<dbReference type="Pfam" id="PF05685">
    <property type="entry name" value="Uma2"/>
    <property type="match status" value="1"/>
</dbReference>
<dbReference type="Proteomes" id="UP001241758">
    <property type="component" value="Unassembled WGS sequence"/>
</dbReference>
<protein>
    <submittedName>
        <fullName evidence="2">Uma2 family endonuclease</fullName>
    </submittedName>
</protein>
<gene>
    <name evidence="2" type="ORF">QLQ12_22720</name>
</gene>
<dbReference type="InterPro" id="IPR011335">
    <property type="entry name" value="Restrct_endonuc-II-like"/>
</dbReference>
<accession>A0ABT6WP59</accession>
<dbReference type="InterPro" id="IPR008538">
    <property type="entry name" value="Uma2"/>
</dbReference>
<feature type="domain" description="Putative restriction endonuclease" evidence="1">
    <location>
        <begin position="23"/>
        <end position="158"/>
    </location>
</feature>
<dbReference type="EMBL" id="JASCTH010000015">
    <property type="protein sequence ID" value="MDI6101435.1"/>
    <property type="molecule type" value="Genomic_DNA"/>
</dbReference>
<keyword evidence="2" id="KW-0255">Endonuclease</keyword>
<evidence type="ECO:0000313" key="2">
    <source>
        <dbReference type="EMBL" id="MDI6101435.1"/>
    </source>
</evidence>
<keyword evidence="3" id="KW-1185">Reference proteome</keyword>